<dbReference type="AlphaFoldDB" id="A0AB34IDX4"/>
<dbReference type="Proteomes" id="UP001515480">
    <property type="component" value="Unassembled WGS sequence"/>
</dbReference>
<reference evidence="3 4" key="1">
    <citation type="journal article" date="2024" name="Science">
        <title>Giant polyketide synthase enzymes in the biosynthesis of giant marine polyether toxins.</title>
        <authorList>
            <person name="Fallon T.R."/>
            <person name="Shende V.V."/>
            <person name="Wierzbicki I.H."/>
            <person name="Pendleton A.L."/>
            <person name="Watervoot N.F."/>
            <person name="Auber R.P."/>
            <person name="Gonzalez D.J."/>
            <person name="Wisecaver J.H."/>
            <person name="Moore B.S."/>
        </authorList>
    </citation>
    <scope>NUCLEOTIDE SEQUENCE [LARGE SCALE GENOMIC DNA]</scope>
    <source>
        <strain evidence="3 4">12B1</strain>
    </source>
</reference>
<dbReference type="EMBL" id="JBGBPQ010000030">
    <property type="protein sequence ID" value="KAL1496011.1"/>
    <property type="molecule type" value="Genomic_DNA"/>
</dbReference>
<evidence type="ECO:0000313" key="4">
    <source>
        <dbReference type="Proteomes" id="UP001515480"/>
    </source>
</evidence>
<organism evidence="3 4">
    <name type="scientific">Prymnesium parvum</name>
    <name type="common">Toxic golden alga</name>
    <dbReference type="NCBI Taxonomy" id="97485"/>
    <lineage>
        <taxon>Eukaryota</taxon>
        <taxon>Haptista</taxon>
        <taxon>Haptophyta</taxon>
        <taxon>Prymnesiophyceae</taxon>
        <taxon>Prymnesiales</taxon>
        <taxon>Prymnesiaceae</taxon>
        <taxon>Prymnesium</taxon>
    </lineage>
</organism>
<dbReference type="PANTHER" id="PTHR36383">
    <property type="entry name" value="OS09G0529350 PROTEIN"/>
    <property type="match status" value="1"/>
</dbReference>
<protein>
    <submittedName>
        <fullName evidence="3">Uncharacterized protein</fullName>
    </submittedName>
</protein>
<evidence type="ECO:0000313" key="3">
    <source>
        <dbReference type="EMBL" id="KAL1496011.1"/>
    </source>
</evidence>
<feature type="transmembrane region" description="Helical" evidence="1">
    <location>
        <begin position="100"/>
        <end position="120"/>
    </location>
</feature>
<keyword evidence="2" id="KW-0732">Signal</keyword>
<evidence type="ECO:0000256" key="2">
    <source>
        <dbReference type="SAM" id="SignalP"/>
    </source>
</evidence>
<keyword evidence="1" id="KW-0472">Membrane</keyword>
<evidence type="ECO:0000256" key="1">
    <source>
        <dbReference type="SAM" id="Phobius"/>
    </source>
</evidence>
<sequence>MRCGVEQAVLSLLLSLSPACAWTPRPLVRASGIALPGRVLTAPATRVPPSPMAREGREDEAAKRVESGKAAISSTLAGMVAALPFLLLGPGAFTTPEWEFQADGLAITLFLFGVVYRYAVRTDDNPMLRQGVVGAFVITRSWAIISPPATCSVVPLNCGAPLIYFSWDMIFQGTFAALETGVACSAAAFALEAAFTKGWIQRCE</sequence>
<feature type="chain" id="PRO_5044318924" evidence="2">
    <location>
        <begin position="22"/>
        <end position="204"/>
    </location>
</feature>
<name>A0AB34IDX4_PRYPA</name>
<keyword evidence="1" id="KW-0812">Transmembrane</keyword>
<dbReference type="PANTHER" id="PTHR36383:SF1">
    <property type="entry name" value="PROTEIN, PUTATIVE-RELATED"/>
    <property type="match status" value="1"/>
</dbReference>
<accession>A0AB34IDX4</accession>
<comment type="caution">
    <text evidence="3">The sequence shown here is derived from an EMBL/GenBank/DDBJ whole genome shotgun (WGS) entry which is preliminary data.</text>
</comment>
<proteinExistence type="predicted"/>
<feature type="signal peptide" evidence="2">
    <location>
        <begin position="1"/>
        <end position="21"/>
    </location>
</feature>
<keyword evidence="4" id="KW-1185">Reference proteome</keyword>
<feature type="transmembrane region" description="Helical" evidence="1">
    <location>
        <begin position="70"/>
        <end position="88"/>
    </location>
</feature>
<keyword evidence="1" id="KW-1133">Transmembrane helix</keyword>
<gene>
    <name evidence="3" type="ORF">AB1Y20_014645</name>
</gene>